<dbReference type="InterPro" id="IPR010730">
    <property type="entry name" value="HET"/>
</dbReference>
<comment type="caution">
    <text evidence="3">The sequence shown here is derived from an EMBL/GenBank/DDBJ whole genome shotgun (WGS) entry which is preliminary data.</text>
</comment>
<evidence type="ECO:0000313" key="4">
    <source>
        <dbReference type="Proteomes" id="UP000652219"/>
    </source>
</evidence>
<dbReference type="PANTHER" id="PTHR10622:SF12">
    <property type="entry name" value="HET DOMAIN-CONTAINING PROTEIN"/>
    <property type="match status" value="1"/>
</dbReference>
<evidence type="ECO:0000259" key="2">
    <source>
        <dbReference type="Pfam" id="PF26640"/>
    </source>
</evidence>
<dbReference type="AlphaFoldDB" id="A0A8H6JNB9"/>
<keyword evidence="4" id="KW-1185">Reference proteome</keyword>
<dbReference type="InterPro" id="IPR058525">
    <property type="entry name" value="DUF8212"/>
</dbReference>
<dbReference type="PANTHER" id="PTHR10622">
    <property type="entry name" value="HET DOMAIN-CONTAINING PROTEIN"/>
    <property type="match status" value="1"/>
</dbReference>
<feature type="domain" description="DUF8212" evidence="2">
    <location>
        <begin position="227"/>
        <end position="249"/>
    </location>
</feature>
<dbReference type="EMBL" id="WIGN01000033">
    <property type="protein sequence ID" value="KAF6815723.1"/>
    <property type="molecule type" value="Genomic_DNA"/>
</dbReference>
<organism evidence="3 4">
    <name type="scientific">Colletotrichum sojae</name>
    <dbReference type="NCBI Taxonomy" id="2175907"/>
    <lineage>
        <taxon>Eukaryota</taxon>
        <taxon>Fungi</taxon>
        <taxon>Dikarya</taxon>
        <taxon>Ascomycota</taxon>
        <taxon>Pezizomycotina</taxon>
        <taxon>Sordariomycetes</taxon>
        <taxon>Hypocreomycetidae</taxon>
        <taxon>Glomerellales</taxon>
        <taxon>Glomerellaceae</taxon>
        <taxon>Colletotrichum</taxon>
        <taxon>Colletotrichum orchidearum species complex</taxon>
    </lineage>
</organism>
<gene>
    <name evidence="3" type="ORF">CSOJ01_03403</name>
</gene>
<accession>A0A8H6JNB9</accession>
<dbReference type="Proteomes" id="UP000652219">
    <property type="component" value="Unassembled WGS sequence"/>
</dbReference>
<proteinExistence type="predicted"/>
<evidence type="ECO:0000259" key="1">
    <source>
        <dbReference type="Pfam" id="PF06985"/>
    </source>
</evidence>
<dbReference type="Pfam" id="PF26640">
    <property type="entry name" value="DUF8212"/>
    <property type="match status" value="1"/>
</dbReference>
<evidence type="ECO:0000313" key="3">
    <source>
        <dbReference type="EMBL" id="KAF6815723.1"/>
    </source>
</evidence>
<protein>
    <submittedName>
        <fullName evidence="3">HET domain-containing protein</fullName>
    </submittedName>
</protein>
<feature type="domain" description="Heterokaryon incompatibility" evidence="1">
    <location>
        <begin position="22"/>
        <end position="110"/>
    </location>
</feature>
<dbReference type="Pfam" id="PF06985">
    <property type="entry name" value="HET"/>
    <property type="match status" value="1"/>
</dbReference>
<reference evidence="3 4" key="1">
    <citation type="journal article" date="2020" name="Phytopathology">
        <title>Genome Sequence Resources of Colletotrichum truncatum, C. plurivorum, C. musicola, and C. sojae: Four Species Pathogenic to Soybean (Glycine max).</title>
        <authorList>
            <person name="Rogerio F."/>
            <person name="Boufleur T.R."/>
            <person name="Ciampi-Guillardi M."/>
            <person name="Sukno S.A."/>
            <person name="Thon M.R."/>
            <person name="Massola Junior N.S."/>
            <person name="Baroncelli R."/>
        </authorList>
    </citation>
    <scope>NUCLEOTIDE SEQUENCE [LARGE SCALE GENOMIC DNA]</scope>
    <source>
        <strain evidence="3 4">LFN0009</strain>
    </source>
</reference>
<sequence length="589" mass="67387">MWLINTQSLALQEFVDPSSVEYAILSHTWEDEEVTFQDVNNLEQSGARRKAGFSKIVKTCETARQMDIRLAWVDTCCIDKSSSAELSEAINSMFSWYKHSTVCFVFLSDLPNSALSFPYSQETFGACRWFSRGWTLQELIAPDHVEFFNSRWEWFSRKDECLEILSDVTGISLSVLESSFNLYQTPIAVKMSWAASRQTKRIEDRAYSLLGIFDINMPMVYGEGHKSFRRLQEEIARETNDLSLFAWRAPLIGGGGAQLFRGIFARSPAEFSTCSDLRRSSTGNEPQREFTLTNKNVRVETKLYKHAQGAYIKYLGFTIRAKVPVCIFLERTADGFIRSEPWSLECEEAIIDVEKYRDVFTIHVQKEVSPQENLGFRRRMHRSFHISTRFPTSLKLEVIDPSPEHLWDRFHWTFISNDPDKSFAAKLHILVRGTDGNLDGAFPLTLTLGWASTIQNPFAVLYGTENSTKTPKRSIRNVPPSDFPDLVKDDVDWERSRENEFEQAISRVCLEPRFQSKEVHFIDGKMMVLHRGIRKSSAWAANFKVEVETREGDDGVVTYCASLSGELAKLEGRDAVMNAYSNVPGRLSL</sequence>
<name>A0A8H6JNB9_9PEZI</name>